<protein>
    <recommendedName>
        <fullName evidence="2">MINDY deubiquitinase domain-containing protein</fullName>
    </recommendedName>
</protein>
<feature type="compositionally biased region" description="Basic and acidic residues" evidence="1">
    <location>
        <begin position="308"/>
        <end position="320"/>
    </location>
</feature>
<name>A0A9P4GYA9_9PLEO</name>
<accession>A0A9P4GYA9</accession>
<feature type="compositionally biased region" description="Polar residues" evidence="1">
    <location>
        <begin position="872"/>
        <end position="891"/>
    </location>
</feature>
<dbReference type="InterPro" id="IPR033979">
    <property type="entry name" value="MINDY_domain"/>
</dbReference>
<evidence type="ECO:0000313" key="4">
    <source>
        <dbReference type="Proteomes" id="UP000799777"/>
    </source>
</evidence>
<dbReference type="Proteomes" id="UP000799777">
    <property type="component" value="Unassembled WGS sequence"/>
</dbReference>
<feature type="region of interest" description="Disordered" evidence="1">
    <location>
        <begin position="789"/>
        <end position="935"/>
    </location>
</feature>
<feature type="compositionally biased region" description="Basic and acidic residues" evidence="1">
    <location>
        <begin position="926"/>
        <end position="935"/>
    </location>
</feature>
<evidence type="ECO:0000259" key="2">
    <source>
        <dbReference type="Pfam" id="PF04424"/>
    </source>
</evidence>
<organism evidence="3 4">
    <name type="scientific">Setomelanomma holmii</name>
    <dbReference type="NCBI Taxonomy" id="210430"/>
    <lineage>
        <taxon>Eukaryota</taxon>
        <taxon>Fungi</taxon>
        <taxon>Dikarya</taxon>
        <taxon>Ascomycota</taxon>
        <taxon>Pezizomycotina</taxon>
        <taxon>Dothideomycetes</taxon>
        <taxon>Pleosporomycetidae</taxon>
        <taxon>Pleosporales</taxon>
        <taxon>Pleosporineae</taxon>
        <taxon>Phaeosphaeriaceae</taxon>
        <taxon>Setomelanomma</taxon>
    </lineage>
</organism>
<dbReference type="Pfam" id="PF04424">
    <property type="entry name" value="MINDY_DUB"/>
    <property type="match status" value="1"/>
</dbReference>
<dbReference type="GO" id="GO:0004843">
    <property type="term" value="F:cysteine-type deubiquitinase activity"/>
    <property type="evidence" value="ECO:0007669"/>
    <property type="project" value="InterPro"/>
</dbReference>
<dbReference type="OrthoDB" id="10261212at2759"/>
<gene>
    <name evidence="3" type="ORF">EK21DRAFT_117355</name>
</gene>
<dbReference type="AlphaFoldDB" id="A0A9P4GYA9"/>
<feature type="compositionally biased region" description="Acidic residues" evidence="1">
    <location>
        <begin position="78"/>
        <end position="94"/>
    </location>
</feature>
<feature type="compositionally biased region" description="Polar residues" evidence="1">
    <location>
        <begin position="807"/>
        <end position="821"/>
    </location>
</feature>
<evidence type="ECO:0000256" key="1">
    <source>
        <dbReference type="SAM" id="MobiDB-lite"/>
    </source>
</evidence>
<feature type="compositionally biased region" description="Polar residues" evidence="1">
    <location>
        <begin position="145"/>
        <end position="199"/>
    </location>
</feature>
<feature type="compositionally biased region" description="Pro residues" evidence="1">
    <location>
        <begin position="232"/>
        <end position="243"/>
    </location>
</feature>
<dbReference type="GO" id="GO:0005829">
    <property type="term" value="C:cytosol"/>
    <property type="evidence" value="ECO:0007669"/>
    <property type="project" value="TreeGrafter"/>
</dbReference>
<dbReference type="GO" id="GO:1990380">
    <property type="term" value="F:K48-linked deubiquitinase activity"/>
    <property type="evidence" value="ECO:0007669"/>
    <property type="project" value="InterPro"/>
</dbReference>
<dbReference type="GO" id="GO:0016807">
    <property type="term" value="F:cysteine-type carboxypeptidase activity"/>
    <property type="evidence" value="ECO:0007669"/>
    <property type="project" value="TreeGrafter"/>
</dbReference>
<comment type="caution">
    <text evidence="3">The sequence shown here is derived from an EMBL/GenBank/DDBJ whole genome shotgun (WGS) entry which is preliminary data.</text>
</comment>
<dbReference type="GO" id="GO:0071944">
    <property type="term" value="C:cell periphery"/>
    <property type="evidence" value="ECO:0007669"/>
    <property type="project" value="TreeGrafter"/>
</dbReference>
<feature type="compositionally biased region" description="Pro residues" evidence="1">
    <location>
        <begin position="354"/>
        <end position="367"/>
    </location>
</feature>
<dbReference type="PANTHER" id="PTHR18063">
    <property type="entry name" value="NF-E2 INDUCIBLE PROTEIN"/>
    <property type="match status" value="1"/>
</dbReference>
<feature type="compositionally biased region" description="Polar residues" evidence="1">
    <location>
        <begin position="717"/>
        <end position="732"/>
    </location>
</feature>
<feature type="compositionally biased region" description="Polar residues" evidence="1">
    <location>
        <begin position="321"/>
        <end position="351"/>
    </location>
</feature>
<dbReference type="GO" id="GO:0071108">
    <property type="term" value="P:protein K48-linked deubiquitination"/>
    <property type="evidence" value="ECO:0007669"/>
    <property type="project" value="TreeGrafter"/>
</dbReference>
<feature type="region of interest" description="Disordered" evidence="1">
    <location>
        <begin position="706"/>
        <end position="777"/>
    </location>
</feature>
<keyword evidence="4" id="KW-1185">Reference proteome</keyword>
<feature type="domain" description="MINDY deubiquitinase" evidence="2">
    <location>
        <begin position="422"/>
        <end position="713"/>
    </location>
</feature>
<dbReference type="PANTHER" id="PTHR18063:SF6">
    <property type="entry name" value="UBIQUITIN CARBOXYL-TERMINAL HYDROLASE"/>
    <property type="match status" value="1"/>
</dbReference>
<feature type="region of interest" description="Disordered" evidence="1">
    <location>
        <begin position="1"/>
        <end position="419"/>
    </location>
</feature>
<proteinExistence type="predicted"/>
<feature type="compositionally biased region" description="Polar residues" evidence="1">
    <location>
        <begin position="739"/>
        <end position="755"/>
    </location>
</feature>
<sequence>MVLRKEDAESQAGLVPAPLSKANPPYPTTPLDEHPPTVPASTAGDTPYSPDLNKSPAFNFKTLEEARAQTGAQASDSDYSDDEWNRSDDEDFEEVSAKDVPDTLKPAGGKVPVTSTTLPYALRAGPPAGVPIKRSLENISPMPTGASSASYGAMSTVSDQSNGSIPLQTNNPYLKVQQTGQGNWDGESSQQIWGDSQGQGAKFDEPAELPAFHTPTTPSHEMSNLKLGSSMPPAPRPKSPDQPPLIAIDSPTPLNSPGSTEPLRKSIVSNPWEPSMNATSLDAATRTHGFPESIQLHEPHQTWTEQQDWERSDHERRSQESHNAQETAPRTEQEQSYQDSFAIANQTPSTNPFVAPPPPTGLPPPVPVATDEEHPPALPPRRSHEEQAPNMPPQPLDIGVGSAFSPGPESPNTRMNRQRKEHYQIKHIRWHDVNKPGIRTSPILTQNLNGPCPLLALVNALVLSTPSGIETALVETLRTREQVSLGLLLDAVFDELMSGRRGTAAQELPDVSDLYKFLLALHTGLNVNPMFVPDTDITRGDATLTSQGKAGGFENTPDMKLYRTFNIPLMHGWLPEADSEAYAAFTRVAKSYETSQYVQFQEEELDAKLQSGEPLTADEQQMFTDIHSIKEFLSRWPTQLTDHGLKVMRDSIQPGQVAILFRNDHFSTLFRDPRTNKLLTLVTDQGYSSHDEIVWESLTDVNGQGSELFSGDFRPVGNNTMPTQPDQDQSINDVHDGQGWTTVQSRRGNQQQAPSAQGPIESADVASPHQLSRAEQEDHDLALALQLQEEEEDRERREAAQRERDNQASMNAIAAQSQARPNNRRTSRGENPPVIPPRRNNVTTHRPTNEPVPPPTYEEAATSPQYHPPQSHPANPQAPLQPQGSAYQASGGNIPPRRPSRPMAAQGMPGRPGRRQSAGMVGQIPNEERERCIVM</sequence>
<dbReference type="EMBL" id="ML978281">
    <property type="protein sequence ID" value="KAF2024893.1"/>
    <property type="molecule type" value="Genomic_DNA"/>
</dbReference>
<dbReference type="InterPro" id="IPR007518">
    <property type="entry name" value="MINDY"/>
</dbReference>
<evidence type="ECO:0000313" key="3">
    <source>
        <dbReference type="EMBL" id="KAF2024893.1"/>
    </source>
</evidence>
<feature type="compositionally biased region" description="Basic and acidic residues" evidence="1">
    <location>
        <begin position="794"/>
        <end position="806"/>
    </location>
</feature>
<reference evidence="3" key="1">
    <citation type="journal article" date="2020" name="Stud. Mycol.">
        <title>101 Dothideomycetes genomes: a test case for predicting lifestyles and emergence of pathogens.</title>
        <authorList>
            <person name="Haridas S."/>
            <person name="Albert R."/>
            <person name="Binder M."/>
            <person name="Bloem J."/>
            <person name="Labutti K."/>
            <person name="Salamov A."/>
            <person name="Andreopoulos B."/>
            <person name="Baker S."/>
            <person name="Barry K."/>
            <person name="Bills G."/>
            <person name="Bluhm B."/>
            <person name="Cannon C."/>
            <person name="Castanera R."/>
            <person name="Culley D."/>
            <person name="Daum C."/>
            <person name="Ezra D."/>
            <person name="Gonzalez J."/>
            <person name="Henrissat B."/>
            <person name="Kuo A."/>
            <person name="Liang C."/>
            <person name="Lipzen A."/>
            <person name="Lutzoni F."/>
            <person name="Magnuson J."/>
            <person name="Mondo S."/>
            <person name="Nolan M."/>
            <person name="Ohm R."/>
            <person name="Pangilinan J."/>
            <person name="Park H.-J."/>
            <person name="Ramirez L."/>
            <person name="Alfaro M."/>
            <person name="Sun H."/>
            <person name="Tritt A."/>
            <person name="Yoshinaga Y."/>
            <person name="Zwiers L.-H."/>
            <person name="Turgeon B."/>
            <person name="Goodwin S."/>
            <person name="Spatafora J."/>
            <person name="Crous P."/>
            <person name="Grigoriev I."/>
        </authorList>
    </citation>
    <scope>NUCLEOTIDE SEQUENCE</scope>
    <source>
        <strain evidence="3">CBS 110217</strain>
    </source>
</reference>